<gene>
    <name evidence="2" type="ORF">DVH29_02600</name>
</gene>
<evidence type="ECO:0000256" key="1">
    <source>
        <dbReference type="SAM" id="MobiDB-lite"/>
    </source>
</evidence>
<evidence type="ECO:0000313" key="3">
    <source>
        <dbReference type="Proteomes" id="UP000253759"/>
    </source>
</evidence>
<dbReference type="SUPFAM" id="SSF46785">
    <property type="entry name" value="Winged helix' DNA-binding domain"/>
    <property type="match status" value="1"/>
</dbReference>
<comment type="caution">
    <text evidence="2">The sequence shown here is derived from an EMBL/GenBank/DDBJ whole genome shotgun (WGS) entry which is preliminary data.</text>
</comment>
<protein>
    <submittedName>
        <fullName evidence="2">ArsR family transcriptional regulator</fullName>
    </submittedName>
</protein>
<dbReference type="Gene3D" id="1.10.10.10">
    <property type="entry name" value="Winged helix-like DNA-binding domain superfamily/Winged helix DNA-binding domain"/>
    <property type="match status" value="1"/>
</dbReference>
<dbReference type="AlphaFoldDB" id="A0A369W8X4"/>
<dbReference type="CDD" id="cd00090">
    <property type="entry name" value="HTH_ARSR"/>
    <property type="match status" value="1"/>
</dbReference>
<dbReference type="EMBL" id="QQNH01000002">
    <property type="protein sequence ID" value="RDE10295.1"/>
    <property type="molecule type" value="Genomic_DNA"/>
</dbReference>
<keyword evidence="3" id="KW-1185">Reference proteome</keyword>
<organism evidence="2 3">
    <name type="scientific">Pelagibacterium lacus</name>
    <dbReference type="NCBI Taxonomy" id="2282655"/>
    <lineage>
        <taxon>Bacteria</taxon>
        <taxon>Pseudomonadati</taxon>
        <taxon>Pseudomonadota</taxon>
        <taxon>Alphaproteobacteria</taxon>
        <taxon>Hyphomicrobiales</taxon>
        <taxon>Devosiaceae</taxon>
        <taxon>Pelagibacterium</taxon>
    </lineage>
</organism>
<dbReference type="InterPro" id="IPR036390">
    <property type="entry name" value="WH_DNA-bd_sf"/>
</dbReference>
<sequence length="200" mass="21438">MQDLSVITDPQAAMAALDPIRNRLLAELDAPASAATLAGRIGLPRQKINYHLRALEAAGLVGVAEERQWGGLTERRLVASARSFVVSPEVLGAVAADPARSRDRLAASYVIALGARVVREVGALWRRARAADKDLATLAIDTEIRFASAADRAAFTRELTRAVSELAGRYHDATAPGGRPHRLTIVSHPTPLERPTDQAL</sequence>
<feature type="region of interest" description="Disordered" evidence="1">
    <location>
        <begin position="171"/>
        <end position="200"/>
    </location>
</feature>
<dbReference type="Pfam" id="PF12840">
    <property type="entry name" value="HTH_20"/>
    <property type="match status" value="1"/>
</dbReference>
<name>A0A369W8X4_9HYPH</name>
<evidence type="ECO:0000313" key="2">
    <source>
        <dbReference type="EMBL" id="RDE10295.1"/>
    </source>
</evidence>
<dbReference type="OrthoDB" id="9788770at2"/>
<accession>A0A369W8X4</accession>
<dbReference type="Proteomes" id="UP000253759">
    <property type="component" value="Unassembled WGS sequence"/>
</dbReference>
<dbReference type="InterPro" id="IPR011991">
    <property type="entry name" value="ArsR-like_HTH"/>
</dbReference>
<dbReference type="RefSeq" id="WP_114644591.1">
    <property type="nucleotide sequence ID" value="NZ_QQNH01000002.1"/>
</dbReference>
<reference evidence="3" key="1">
    <citation type="submission" date="2018-07" db="EMBL/GenBank/DDBJ databases">
        <authorList>
            <person name="Liu B.-T."/>
            <person name="Du Z."/>
        </authorList>
    </citation>
    <scope>NUCLEOTIDE SEQUENCE [LARGE SCALE GENOMIC DNA]</scope>
    <source>
        <strain evidence="3">XYN52</strain>
    </source>
</reference>
<proteinExistence type="predicted"/>
<dbReference type="InterPro" id="IPR036388">
    <property type="entry name" value="WH-like_DNA-bd_sf"/>
</dbReference>
<dbReference type="GO" id="GO:0006355">
    <property type="term" value="P:regulation of DNA-templated transcription"/>
    <property type="evidence" value="ECO:0007669"/>
    <property type="project" value="UniProtKB-ARBA"/>
</dbReference>